<gene>
    <name evidence="8" type="ORF">AVDCRST_MAG42-3181</name>
</gene>
<proteinExistence type="predicted"/>
<protein>
    <recommendedName>
        <fullName evidence="7">RDD domain-containing protein</fullName>
    </recommendedName>
</protein>
<keyword evidence="3 6" id="KW-0812">Transmembrane</keyword>
<evidence type="ECO:0000256" key="5">
    <source>
        <dbReference type="ARBA" id="ARBA00023136"/>
    </source>
</evidence>
<evidence type="ECO:0000256" key="1">
    <source>
        <dbReference type="ARBA" id="ARBA00004651"/>
    </source>
</evidence>
<feature type="transmembrane region" description="Helical" evidence="6">
    <location>
        <begin position="103"/>
        <end position="122"/>
    </location>
</feature>
<evidence type="ECO:0000256" key="3">
    <source>
        <dbReference type="ARBA" id="ARBA00022692"/>
    </source>
</evidence>
<evidence type="ECO:0000313" key="8">
    <source>
        <dbReference type="EMBL" id="CAA9265890.1"/>
    </source>
</evidence>
<name>A0A6J4IZ78_9BACT</name>
<dbReference type="PANTHER" id="PTHR36115">
    <property type="entry name" value="PROLINE-RICH ANTIGEN HOMOLOG-RELATED"/>
    <property type="match status" value="1"/>
</dbReference>
<dbReference type="InterPro" id="IPR010432">
    <property type="entry name" value="RDD"/>
</dbReference>
<evidence type="ECO:0000256" key="4">
    <source>
        <dbReference type="ARBA" id="ARBA00022989"/>
    </source>
</evidence>
<sequence length="146" mass="15771">MNTTHAGYASFGRRFAALLLDAIFLTLVTLLLLLAVYGTDYFTSPDIAGGPGAFLINWVLPAAITIGCWLTLAATPGKLAVGIKVVNAETGERLTFAQAALRYIGYIVSFVPLLAGYFWMLGNPRKQTWHDLLAKSVVIHRTTPAS</sequence>
<evidence type="ECO:0000256" key="6">
    <source>
        <dbReference type="SAM" id="Phobius"/>
    </source>
</evidence>
<keyword evidence="5 6" id="KW-0472">Membrane</keyword>
<feature type="transmembrane region" description="Helical" evidence="6">
    <location>
        <begin position="15"/>
        <end position="35"/>
    </location>
</feature>
<dbReference type="EMBL" id="CADCTA010000107">
    <property type="protein sequence ID" value="CAA9265890.1"/>
    <property type="molecule type" value="Genomic_DNA"/>
</dbReference>
<reference evidence="8" key="1">
    <citation type="submission" date="2020-02" db="EMBL/GenBank/DDBJ databases">
        <authorList>
            <person name="Meier V. D."/>
        </authorList>
    </citation>
    <scope>NUCLEOTIDE SEQUENCE</scope>
    <source>
        <strain evidence="8">AVDCRST_MAG42</strain>
    </source>
</reference>
<dbReference type="AlphaFoldDB" id="A0A6J4IZ78"/>
<feature type="transmembrane region" description="Helical" evidence="6">
    <location>
        <begin position="55"/>
        <end position="74"/>
    </location>
</feature>
<feature type="domain" description="RDD" evidence="7">
    <location>
        <begin position="8"/>
        <end position="135"/>
    </location>
</feature>
<dbReference type="GO" id="GO:0005886">
    <property type="term" value="C:plasma membrane"/>
    <property type="evidence" value="ECO:0007669"/>
    <property type="project" value="UniProtKB-SubCell"/>
</dbReference>
<organism evidence="8">
    <name type="scientific">uncultured Chthoniobacterales bacterium</name>
    <dbReference type="NCBI Taxonomy" id="1836801"/>
    <lineage>
        <taxon>Bacteria</taxon>
        <taxon>Pseudomonadati</taxon>
        <taxon>Verrucomicrobiota</taxon>
        <taxon>Spartobacteria</taxon>
        <taxon>Chthoniobacterales</taxon>
        <taxon>environmental samples</taxon>
    </lineage>
</organism>
<accession>A0A6J4IZ78</accession>
<dbReference type="InterPro" id="IPR051791">
    <property type="entry name" value="Pra-immunoreactive"/>
</dbReference>
<comment type="subcellular location">
    <subcellularLocation>
        <location evidence="1">Cell membrane</location>
        <topology evidence="1">Multi-pass membrane protein</topology>
    </subcellularLocation>
</comment>
<keyword evidence="4 6" id="KW-1133">Transmembrane helix</keyword>
<keyword evidence="2" id="KW-1003">Cell membrane</keyword>
<evidence type="ECO:0000256" key="2">
    <source>
        <dbReference type="ARBA" id="ARBA00022475"/>
    </source>
</evidence>
<dbReference type="Pfam" id="PF06271">
    <property type="entry name" value="RDD"/>
    <property type="match status" value="1"/>
</dbReference>
<evidence type="ECO:0000259" key="7">
    <source>
        <dbReference type="Pfam" id="PF06271"/>
    </source>
</evidence>